<dbReference type="InterPro" id="IPR003598">
    <property type="entry name" value="Ig_sub2"/>
</dbReference>
<dbReference type="GO" id="GO:0032589">
    <property type="term" value="C:neuron projection membrane"/>
    <property type="evidence" value="ECO:0007669"/>
    <property type="project" value="TreeGrafter"/>
</dbReference>
<feature type="domain" description="Ig-like" evidence="1">
    <location>
        <begin position="27"/>
        <end position="118"/>
    </location>
</feature>
<evidence type="ECO:0000259" key="1">
    <source>
        <dbReference type="PROSITE" id="PS50835"/>
    </source>
</evidence>
<dbReference type="InterPro" id="IPR013783">
    <property type="entry name" value="Ig-like_fold"/>
</dbReference>
<dbReference type="SMART" id="SM00408">
    <property type="entry name" value="IGc2"/>
    <property type="match status" value="1"/>
</dbReference>
<dbReference type="EMBL" id="JAWZYT010002214">
    <property type="protein sequence ID" value="KAK4305896.1"/>
    <property type="molecule type" value="Genomic_DNA"/>
</dbReference>
<organism evidence="2 3">
    <name type="scientific">Petrolisthes manimaculis</name>
    <dbReference type="NCBI Taxonomy" id="1843537"/>
    <lineage>
        <taxon>Eukaryota</taxon>
        <taxon>Metazoa</taxon>
        <taxon>Ecdysozoa</taxon>
        <taxon>Arthropoda</taxon>
        <taxon>Crustacea</taxon>
        <taxon>Multicrustacea</taxon>
        <taxon>Malacostraca</taxon>
        <taxon>Eumalacostraca</taxon>
        <taxon>Eucarida</taxon>
        <taxon>Decapoda</taxon>
        <taxon>Pleocyemata</taxon>
        <taxon>Anomura</taxon>
        <taxon>Galatheoidea</taxon>
        <taxon>Porcellanidae</taxon>
        <taxon>Petrolisthes</taxon>
    </lineage>
</organism>
<evidence type="ECO:0000313" key="3">
    <source>
        <dbReference type="Proteomes" id="UP001292094"/>
    </source>
</evidence>
<protein>
    <recommendedName>
        <fullName evidence="1">Ig-like domain-containing protein</fullName>
    </recommendedName>
</protein>
<comment type="caution">
    <text evidence="2">The sequence shown here is derived from an EMBL/GenBank/DDBJ whole genome shotgun (WGS) entry which is preliminary data.</text>
</comment>
<reference evidence="2" key="1">
    <citation type="submission" date="2023-11" db="EMBL/GenBank/DDBJ databases">
        <title>Genome assemblies of two species of porcelain crab, Petrolisthes cinctipes and Petrolisthes manimaculis (Anomura: Porcellanidae).</title>
        <authorList>
            <person name="Angst P."/>
        </authorList>
    </citation>
    <scope>NUCLEOTIDE SEQUENCE</scope>
    <source>
        <strain evidence="2">PB745_02</strain>
        <tissue evidence="2">Gill</tissue>
    </source>
</reference>
<keyword evidence="3" id="KW-1185">Reference proteome</keyword>
<name>A0AAE1PDC2_9EUCA</name>
<dbReference type="Pfam" id="PF13927">
    <property type="entry name" value="Ig_3"/>
    <property type="match status" value="1"/>
</dbReference>
<dbReference type="Proteomes" id="UP001292094">
    <property type="component" value="Unassembled WGS sequence"/>
</dbReference>
<dbReference type="InterPro" id="IPR036179">
    <property type="entry name" value="Ig-like_dom_sf"/>
</dbReference>
<sequence>MYPAVGHVSYCCVVTESLRPSLTSTVPSAVIVNGPAIHVHRGSLINLTCVVEHTPERPIFIVWYHYNQVMDYEEAGGQVVVSQPGVSTVSQLLVPAARPSHSGKYTCRPSTGEDASVILHVLDGENPAAMQTNGGMRVMVTPCSISSTLPSPHHALTLLLLLVHLASDLRDLET</sequence>
<dbReference type="PANTHER" id="PTHR23279:SF36">
    <property type="entry name" value="DEFECTIVE PROBOSCIS EXTENSION RESPONSE 9, ISOFORM A"/>
    <property type="match status" value="1"/>
</dbReference>
<dbReference type="InterPro" id="IPR003599">
    <property type="entry name" value="Ig_sub"/>
</dbReference>
<dbReference type="SMART" id="SM00409">
    <property type="entry name" value="IG"/>
    <property type="match status" value="1"/>
</dbReference>
<dbReference type="Gene3D" id="2.60.40.10">
    <property type="entry name" value="Immunoglobulins"/>
    <property type="match status" value="1"/>
</dbReference>
<dbReference type="PANTHER" id="PTHR23279">
    <property type="entry name" value="DEFECTIVE PROBOSCIS EXTENSION RESPONSE DPR -RELATED"/>
    <property type="match status" value="1"/>
</dbReference>
<dbReference type="InterPro" id="IPR037448">
    <property type="entry name" value="Zig-8"/>
</dbReference>
<gene>
    <name evidence="2" type="ORF">Pmani_022234</name>
</gene>
<proteinExistence type="predicted"/>
<accession>A0AAE1PDC2</accession>
<dbReference type="AlphaFoldDB" id="A0AAE1PDC2"/>
<dbReference type="InterPro" id="IPR007110">
    <property type="entry name" value="Ig-like_dom"/>
</dbReference>
<dbReference type="GO" id="GO:0050808">
    <property type="term" value="P:synapse organization"/>
    <property type="evidence" value="ECO:0007669"/>
    <property type="project" value="TreeGrafter"/>
</dbReference>
<evidence type="ECO:0000313" key="2">
    <source>
        <dbReference type="EMBL" id="KAK4305896.1"/>
    </source>
</evidence>
<dbReference type="PROSITE" id="PS50835">
    <property type="entry name" value="IG_LIKE"/>
    <property type="match status" value="1"/>
</dbReference>
<dbReference type="SUPFAM" id="SSF48726">
    <property type="entry name" value="Immunoglobulin"/>
    <property type="match status" value="1"/>
</dbReference>